<keyword evidence="3" id="KW-0175">Coiled coil</keyword>
<feature type="compositionally biased region" description="Acidic residues" evidence="4">
    <location>
        <begin position="659"/>
        <end position="668"/>
    </location>
</feature>
<dbReference type="RefSeq" id="WP_147647398.1">
    <property type="nucleotide sequence ID" value="NZ_CP042806.1"/>
</dbReference>
<gene>
    <name evidence="7" type="ORF">FTW19_09490</name>
</gene>
<feature type="region of interest" description="Disordered" evidence="4">
    <location>
        <begin position="659"/>
        <end position="687"/>
    </location>
</feature>
<keyword evidence="8" id="KW-1185">Reference proteome</keyword>
<dbReference type="EMBL" id="CP042806">
    <property type="protein sequence ID" value="QEE28208.1"/>
    <property type="molecule type" value="Genomic_DNA"/>
</dbReference>
<dbReference type="PROSITE" id="PS00092">
    <property type="entry name" value="N6_MTASE"/>
    <property type="match status" value="1"/>
</dbReference>
<dbReference type="PANTHER" id="PTHR42998:SF1">
    <property type="entry name" value="TYPE I RESTRICTION ENZYME HINDI METHYLASE SUBUNIT"/>
    <property type="match status" value="1"/>
</dbReference>
<dbReference type="InterPro" id="IPR029464">
    <property type="entry name" value="HSDR_N"/>
</dbReference>
<evidence type="ECO:0000259" key="5">
    <source>
        <dbReference type="Pfam" id="PF02384"/>
    </source>
</evidence>
<sequence length="916" mass="103735">MTTKEIIDRIFKEPGIKYELTEFENLGKPIHEILTIYPKAATTGKDAGKSKYYLKSFIPFSTGNEEVPVYIEGGKSAPEEIVRQLWIYKLTHQYLYKIEEIDLEKGVQFGTEVGTKAADIIVYTDPTKLTPKIIVECKKPKRKDGIEQLKSYMNAKGAPVAVWSNGADSIILYRPYPAQFDDTLFDIPKRGQEPKDVLEASKTLLQLKRDFNFKKIIQDLEELVLADSGKDEFNEIFKLIFAKIWDEKEALEKRPNKVVEFRKAIDPDITYDRINNLFHKACEEWPGIFKEGDDIDLAKRHLQICVGPIEGVRLMGSNLRIMDDAFEYLLPTEAKKKKGQFFTPRHVVEMCVRMLNPKRNEYVMDPACGSGGFLLHAMDWCYPANDNEQRETRKHKYASKYLWGIDFEQRAAKTSRSLMLIAGDGHTNIFGPDVSSLDPRTWYESASGQQLMQGLRQAKLTAKKIPENETLKDDDKAWEYFVDLKFDVVLANPPFAGEMKDRKMLVHYDLAKPALKRAGDDKAPKEERDVLFIERILKMLKPGGRAAIVLPQSKFNNSSLAFIREWILKRARLLAVIGLHPNTFKPHTGTKTSVLFIQRHTQAQLDQISAVHDQVAITSPDYESEIRKLLEDHVASADVPDEAIPEPIADLIVERLSEPEPDSEEALDDQSQGENGEKEDETSARGEDLGAIAEEKVSRLKGALLSAKQKLIDLDSDAEALARKNRQEVDAIAKTWKGTKTELNVHLKPMKAKLKATVAKQKESQKETQKAIKAEIKVLERQIPQAEIDLKLLSNRGKLTLILEDADLLGALKERWIAAEVAKQLDYPIFMAVSERGGKDTSGDYQYVLDELGSLVEFPNDHPQEGQLIVNQDLVNYDLAAADLANAATIPDDKRCVAEEFVLFAQVQNLSFWSNE</sequence>
<evidence type="ECO:0000313" key="7">
    <source>
        <dbReference type="EMBL" id="QEE28208.1"/>
    </source>
</evidence>
<dbReference type="PRINTS" id="PR00507">
    <property type="entry name" value="N12N6MTFRASE"/>
</dbReference>
<protein>
    <submittedName>
        <fullName evidence="7">N-6 DNA methylase</fullName>
    </submittedName>
</protein>
<dbReference type="Proteomes" id="UP000321820">
    <property type="component" value="Chromosome"/>
</dbReference>
<dbReference type="GO" id="GO:0032259">
    <property type="term" value="P:methylation"/>
    <property type="evidence" value="ECO:0007669"/>
    <property type="project" value="UniProtKB-KW"/>
</dbReference>
<dbReference type="Gene3D" id="3.40.50.150">
    <property type="entry name" value="Vaccinia Virus protein VP39"/>
    <property type="match status" value="1"/>
</dbReference>
<keyword evidence="7" id="KW-0489">Methyltransferase</keyword>
<dbReference type="InterPro" id="IPR002052">
    <property type="entry name" value="DNA_methylase_N6_adenine_CS"/>
</dbReference>
<dbReference type="GO" id="GO:0009307">
    <property type="term" value="P:DNA restriction-modification system"/>
    <property type="evidence" value="ECO:0007669"/>
    <property type="project" value="UniProtKB-KW"/>
</dbReference>
<feature type="coiled-coil region" evidence="3">
    <location>
        <begin position="762"/>
        <end position="796"/>
    </location>
</feature>
<dbReference type="InterPro" id="IPR052916">
    <property type="entry name" value="Type-I_RE_MTase_Subunit"/>
</dbReference>
<name>A0A5B9E7Z5_9BACT</name>
<dbReference type="OrthoDB" id="9814572at2"/>
<dbReference type="InterPro" id="IPR003356">
    <property type="entry name" value="DNA_methylase_A-5"/>
</dbReference>
<feature type="domain" description="DNA methylase adenine-specific" evidence="5">
    <location>
        <begin position="321"/>
        <end position="421"/>
    </location>
</feature>
<dbReference type="AlphaFoldDB" id="A0A5B9E7Z5"/>
<dbReference type="SUPFAM" id="SSF53335">
    <property type="entry name" value="S-adenosyl-L-methionine-dependent methyltransferases"/>
    <property type="match status" value="1"/>
</dbReference>
<reference evidence="7 8" key="1">
    <citation type="submission" date="2019-08" db="EMBL/GenBank/DDBJ databases">
        <title>Complete genome sequence of Terriglobus albidus strain ORNL.</title>
        <authorList>
            <person name="Podar M."/>
        </authorList>
    </citation>
    <scope>NUCLEOTIDE SEQUENCE [LARGE SCALE GENOMIC DNA]</scope>
    <source>
        <strain evidence="7 8">ORNL</strain>
    </source>
</reference>
<dbReference type="PANTHER" id="PTHR42998">
    <property type="entry name" value="TYPE I RESTRICTION ENZYME HINDVIIP M PROTEIN-RELATED"/>
    <property type="match status" value="1"/>
</dbReference>
<evidence type="ECO:0000313" key="8">
    <source>
        <dbReference type="Proteomes" id="UP000321820"/>
    </source>
</evidence>
<dbReference type="GO" id="GO:0008170">
    <property type="term" value="F:N-methyltransferase activity"/>
    <property type="evidence" value="ECO:0007669"/>
    <property type="project" value="InterPro"/>
</dbReference>
<feature type="domain" description="DNA methylase adenine-specific" evidence="5">
    <location>
        <begin position="456"/>
        <end position="618"/>
    </location>
</feature>
<dbReference type="KEGG" id="talb:FTW19_09490"/>
<accession>A0A5B9E7Z5</accession>
<evidence type="ECO:0000259" key="6">
    <source>
        <dbReference type="Pfam" id="PF13588"/>
    </source>
</evidence>
<dbReference type="InterPro" id="IPR029063">
    <property type="entry name" value="SAM-dependent_MTases_sf"/>
</dbReference>
<comment type="similarity">
    <text evidence="1">Belongs to the N(4)/N(6)-methyltransferase family.</text>
</comment>
<keyword evidence="7" id="KW-0808">Transferase</keyword>
<keyword evidence="2" id="KW-0680">Restriction system</keyword>
<dbReference type="Pfam" id="PF02384">
    <property type="entry name" value="N6_Mtase"/>
    <property type="match status" value="2"/>
</dbReference>
<dbReference type="Pfam" id="PF13588">
    <property type="entry name" value="HSDR_N_2"/>
    <property type="match status" value="1"/>
</dbReference>
<feature type="domain" description="Type I restriction enzyme R protein N-terminal" evidence="6">
    <location>
        <begin position="78"/>
        <end position="175"/>
    </location>
</feature>
<evidence type="ECO:0000256" key="1">
    <source>
        <dbReference type="ARBA" id="ARBA00006594"/>
    </source>
</evidence>
<evidence type="ECO:0000256" key="3">
    <source>
        <dbReference type="SAM" id="Coils"/>
    </source>
</evidence>
<dbReference type="GO" id="GO:0003677">
    <property type="term" value="F:DNA binding"/>
    <property type="evidence" value="ECO:0007669"/>
    <property type="project" value="InterPro"/>
</dbReference>
<organism evidence="7 8">
    <name type="scientific">Terriglobus albidus</name>
    <dbReference type="NCBI Taxonomy" id="1592106"/>
    <lineage>
        <taxon>Bacteria</taxon>
        <taxon>Pseudomonadati</taxon>
        <taxon>Acidobacteriota</taxon>
        <taxon>Terriglobia</taxon>
        <taxon>Terriglobales</taxon>
        <taxon>Acidobacteriaceae</taxon>
        <taxon>Terriglobus</taxon>
    </lineage>
</organism>
<evidence type="ECO:0000256" key="2">
    <source>
        <dbReference type="ARBA" id="ARBA00022747"/>
    </source>
</evidence>
<evidence type="ECO:0000256" key="4">
    <source>
        <dbReference type="SAM" id="MobiDB-lite"/>
    </source>
</evidence>
<dbReference type="REBASE" id="353249">
    <property type="entry name" value="TalORNLORF9490P"/>
</dbReference>
<proteinExistence type="inferred from homology"/>